<keyword evidence="2" id="KW-0521">NADP</keyword>
<dbReference type="InterPro" id="IPR036291">
    <property type="entry name" value="NAD(P)-bd_dom_sf"/>
</dbReference>
<dbReference type="PANTHER" id="PTHR24320:SF236">
    <property type="entry name" value="SHORT-CHAIN DEHYDROGENASE-RELATED"/>
    <property type="match status" value="1"/>
</dbReference>
<evidence type="ECO:0000256" key="1">
    <source>
        <dbReference type="ARBA" id="ARBA00006484"/>
    </source>
</evidence>
<protein>
    <recommendedName>
        <fullName evidence="6">NAD(P)-binding protein</fullName>
    </recommendedName>
</protein>
<name>A0AAE0TWG8_9PEZI</name>
<sequence>MLGASRNGPCGGHECDYPPAPTFTGKDVPSQRGRVFIVTGRNADIGFELCKLLYATSATIYMASRSQFLQLDLNDLHSVKSTAAAFARQESRLDVLWNQACLGPKAVEPWTKTAHGLDVYIGAHCVTALLFAELLLPQLRNAVALTTAMPGSVRMDRLDGTGNGTRDYSVSKAGNWILGIEFARRHGGGSDGILSIVQNPGNLNTSPVLGGYTELFAGLSPELTLEGHQGAYVIPWGRVHNESTLLREDIVFGAKPGAEGGQGLGERFWEVRGMIVCITALRTKKSVRWRKREPQ</sequence>
<dbReference type="Proteomes" id="UP001285441">
    <property type="component" value="Unassembled WGS sequence"/>
</dbReference>
<comment type="caution">
    <text evidence="4">The sequence shown here is derived from an EMBL/GenBank/DDBJ whole genome shotgun (WGS) entry which is preliminary data.</text>
</comment>
<comment type="similarity">
    <text evidence="1">Belongs to the short-chain dehydrogenases/reductases (SDR) family.</text>
</comment>
<dbReference type="PANTHER" id="PTHR24320">
    <property type="entry name" value="RETINOL DEHYDROGENASE"/>
    <property type="match status" value="1"/>
</dbReference>
<evidence type="ECO:0000256" key="3">
    <source>
        <dbReference type="ARBA" id="ARBA00023002"/>
    </source>
</evidence>
<keyword evidence="5" id="KW-1185">Reference proteome</keyword>
<evidence type="ECO:0008006" key="6">
    <source>
        <dbReference type="Google" id="ProtNLM"/>
    </source>
</evidence>
<dbReference type="Gene3D" id="3.40.50.720">
    <property type="entry name" value="NAD(P)-binding Rossmann-like Domain"/>
    <property type="match status" value="1"/>
</dbReference>
<dbReference type="EMBL" id="JAULSW010000005">
    <property type="protein sequence ID" value="KAK3381940.1"/>
    <property type="molecule type" value="Genomic_DNA"/>
</dbReference>
<reference evidence="4" key="2">
    <citation type="submission" date="2023-06" db="EMBL/GenBank/DDBJ databases">
        <authorList>
            <consortium name="Lawrence Berkeley National Laboratory"/>
            <person name="Haridas S."/>
            <person name="Hensen N."/>
            <person name="Bonometti L."/>
            <person name="Westerberg I."/>
            <person name="Brannstrom I.O."/>
            <person name="Guillou S."/>
            <person name="Cros-Aarteil S."/>
            <person name="Calhoun S."/>
            <person name="Kuo A."/>
            <person name="Mondo S."/>
            <person name="Pangilinan J."/>
            <person name="Riley R."/>
            <person name="LaButti K."/>
            <person name="Andreopoulos B."/>
            <person name="Lipzen A."/>
            <person name="Chen C."/>
            <person name="Yanf M."/>
            <person name="Daum C."/>
            <person name="Ng V."/>
            <person name="Clum A."/>
            <person name="Steindorff A."/>
            <person name="Ohm R."/>
            <person name="Martin F."/>
            <person name="Silar P."/>
            <person name="Natvig D."/>
            <person name="Lalanne C."/>
            <person name="Gautier V."/>
            <person name="Ament-velasquez S.L."/>
            <person name="Kruys A."/>
            <person name="Hutchinson M.I."/>
            <person name="Powell A.J."/>
            <person name="Barry K."/>
            <person name="Miller A.N."/>
            <person name="Grigoriev I.V."/>
            <person name="Debuchy R."/>
            <person name="Gladieux P."/>
            <person name="Thoren M.H."/>
            <person name="Johannesson H."/>
        </authorList>
    </citation>
    <scope>NUCLEOTIDE SEQUENCE</scope>
    <source>
        <strain evidence="4">CBS 232.78</strain>
    </source>
</reference>
<evidence type="ECO:0000256" key="2">
    <source>
        <dbReference type="ARBA" id="ARBA00022857"/>
    </source>
</evidence>
<dbReference type="AlphaFoldDB" id="A0AAE0TWG8"/>
<dbReference type="SUPFAM" id="SSF51735">
    <property type="entry name" value="NAD(P)-binding Rossmann-fold domains"/>
    <property type="match status" value="1"/>
</dbReference>
<evidence type="ECO:0000313" key="5">
    <source>
        <dbReference type="Proteomes" id="UP001285441"/>
    </source>
</evidence>
<gene>
    <name evidence="4" type="ORF">B0H63DRAFT_502183</name>
</gene>
<keyword evidence="3" id="KW-0560">Oxidoreductase</keyword>
<reference evidence="4" key="1">
    <citation type="journal article" date="2023" name="Mol. Phylogenet. Evol.">
        <title>Genome-scale phylogeny and comparative genomics of the fungal order Sordariales.</title>
        <authorList>
            <person name="Hensen N."/>
            <person name="Bonometti L."/>
            <person name="Westerberg I."/>
            <person name="Brannstrom I.O."/>
            <person name="Guillou S."/>
            <person name="Cros-Aarteil S."/>
            <person name="Calhoun S."/>
            <person name="Haridas S."/>
            <person name="Kuo A."/>
            <person name="Mondo S."/>
            <person name="Pangilinan J."/>
            <person name="Riley R."/>
            <person name="LaButti K."/>
            <person name="Andreopoulos B."/>
            <person name="Lipzen A."/>
            <person name="Chen C."/>
            <person name="Yan M."/>
            <person name="Daum C."/>
            <person name="Ng V."/>
            <person name="Clum A."/>
            <person name="Steindorff A."/>
            <person name="Ohm R.A."/>
            <person name="Martin F."/>
            <person name="Silar P."/>
            <person name="Natvig D.O."/>
            <person name="Lalanne C."/>
            <person name="Gautier V."/>
            <person name="Ament-Velasquez S.L."/>
            <person name="Kruys A."/>
            <person name="Hutchinson M.I."/>
            <person name="Powell A.J."/>
            <person name="Barry K."/>
            <person name="Miller A.N."/>
            <person name="Grigoriev I.V."/>
            <person name="Debuchy R."/>
            <person name="Gladieux P."/>
            <person name="Hiltunen Thoren M."/>
            <person name="Johannesson H."/>
        </authorList>
    </citation>
    <scope>NUCLEOTIDE SEQUENCE</scope>
    <source>
        <strain evidence="4">CBS 232.78</strain>
    </source>
</reference>
<proteinExistence type="inferred from homology"/>
<dbReference type="GO" id="GO:0016491">
    <property type="term" value="F:oxidoreductase activity"/>
    <property type="evidence" value="ECO:0007669"/>
    <property type="project" value="UniProtKB-KW"/>
</dbReference>
<organism evidence="4 5">
    <name type="scientific">Podospora didyma</name>
    <dbReference type="NCBI Taxonomy" id="330526"/>
    <lineage>
        <taxon>Eukaryota</taxon>
        <taxon>Fungi</taxon>
        <taxon>Dikarya</taxon>
        <taxon>Ascomycota</taxon>
        <taxon>Pezizomycotina</taxon>
        <taxon>Sordariomycetes</taxon>
        <taxon>Sordariomycetidae</taxon>
        <taxon>Sordariales</taxon>
        <taxon>Podosporaceae</taxon>
        <taxon>Podospora</taxon>
    </lineage>
</organism>
<accession>A0AAE0TWG8</accession>
<evidence type="ECO:0000313" key="4">
    <source>
        <dbReference type="EMBL" id="KAK3381940.1"/>
    </source>
</evidence>